<protein>
    <submittedName>
        <fullName evidence="2">ABC transporter substrate-binding protein</fullName>
    </submittedName>
</protein>
<dbReference type="InterPro" id="IPR042245">
    <property type="entry name" value="Tgt2/MlaC_sf"/>
</dbReference>
<dbReference type="PANTHER" id="PTHR36573:SF1">
    <property type="entry name" value="INTERMEMBRANE PHOSPHOLIPID TRANSPORT SYSTEM BINDING PROTEIN MLAC"/>
    <property type="match status" value="1"/>
</dbReference>
<dbReference type="Proteomes" id="UP000593994">
    <property type="component" value="Chromosome"/>
</dbReference>
<feature type="signal peptide" evidence="1">
    <location>
        <begin position="1"/>
        <end position="23"/>
    </location>
</feature>
<dbReference type="PANTHER" id="PTHR36573">
    <property type="entry name" value="INTERMEMBRANE PHOSPHOLIPID TRANSPORT SYSTEM BINDING PROTEIN MLAC"/>
    <property type="match status" value="1"/>
</dbReference>
<reference evidence="2 3" key="1">
    <citation type="submission" date="2020-05" db="EMBL/GenBank/DDBJ databases">
        <title>Sulfurimonas marisnigri, sp. nov., and Sulfurimonas baltica, sp. nov., manganese oxide reducing chemolithoautotrophs of the class Epsilonproteobacteria isolated from the pelagic redoxclines of the Black and Baltic Seas and emended description of the genus Sulfurimonas.</title>
        <authorList>
            <person name="Henkel J.V."/>
            <person name="Laudan C."/>
            <person name="Werner J."/>
            <person name="Neu T."/>
            <person name="Plewe S."/>
            <person name="Sproer C."/>
            <person name="Bunk B."/>
            <person name="Schulz-Vogt H.N."/>
        </authorList>
    </citation>
    <scope>NUCLEOTIDE SEQUENCE [LARGE SCALE GENOMIC DNA]</scope>
    <source>
        <strain evidence="2 3">GD2</strain>
    </source>
</reference>
<organism evidence="2 3">
    <name type="scientific">Candidatus Sulfurimonas baltica</name>
    <dbReference type="NCBI Taxonomy" id="2740404"/>
    <lineage>
        <taxon>Bacteria</taxon>
        <taxon>Pseudomonadati</taxon>
        <taxon>Campylobacterota</taxon>
        <taxon>Epsilonproteobacteria</taxon>
        <taxon>Campylobacterales</taxon>
        <taxon>Sulfurimonadaceae</taxon>
        <taxon>Sulfurimonas</taxon>
    </lineage>
</organism>
<evidence type="ECO:0000313" key="2">
    <source>
        <dbReference type="EMBL" id="QOY52883.1"/>
    </source>
</evidence>
<dbReference type="KEGG" id="sbal:HUE88_04130"/>
<dbReference type="Pfam" id="PF05494">
    <property type="entry name" value="MlaC"/>
    <property type="match status" value="1"/>
</dbReference>
<dbReference type="AlphaFoldDB" id="A0A7S7LWR8"/>
<accession>A0A7S7LWR8</accession>
<feature type="chain" id="PRO_5032784133" evidence="1">
    <location>
        <begin position="24"/>
        <end position="200"/>
    </location>
</feature>
<dbReference type="Gene3D" id="3.10.450.710">
    <property type="entry name" value="Tgt2/MlaC"/>
    <property type="match status" value="1"/>
</dbReference>
<evidence type="ECO:0000256" key="1">
    <source>
        <dbReference type="SAM" id="SignalP"/>
    </source>
</evidence>
<dbReference type="EMBL" id="CP054492">
    <property type="protein sequence ID" value="QOY52883.1"/>
    <property type="molecule type" value="Genomic_DNA"/>
</dbReference>
<keyword evidence="1" id="KW-0732">Signal</keyword>
<gene>
    <name evidence="2" type="ORF">HUE88_04130</name>
</gene>
<evidence type="ECO:0000313" key="3">
    <source>
        <dbReference type="Proteomes" id="UP000593994"/>
    </source>
</evidence>
<proteinExistence type="predicted"/>
<dbReference type="RefSeq" id="WP_194371358.1">
    <property type="nucleotide sequence ID" value="NZ_CP054492.1"/>
</dbReference>
<keyword evidence="3" id="KW-1185">Reference proteome</keyword>
<sequence>MNEIFKKALLLLAGLVFAQSLVADEKIELKEHFLNKIDEVVLIVKDGSLSKDDRNGNIIKSLSPMFDFELMAKLSLGNTWKQLADNDKEKFINLYVERMKQSYSSKIDAYKDENVQVKEIQQSKSNRIALITDLVSKEEKLEIVYKFYKPKEKKSDKDIWLIYDVEILGVSILKADMAQFKEFLQTKSIGELMDVLAKRS</sequence>
<dbReference type="InterPro" id="IPR008869">
    <property type="entry name" value="MlaC/ttg2D"/>
</dbReference>
<name>A0A7S7LWR8_9BACT</name>